<sequence length="419" mass="47116">MQFLCYILLILGVVTAQATEQPLSKKPLVKGKTLSIASQYIEQTPSFDLYLPSDYHITTSQRTYPLIVTLDGWLLSETTHGVVNHLGNTASMPKAIVVSIHSHDRFAWGPELYISQSGWQGDKTERIAGFAKGHSQSMINYLQKELLPFLKSQYRVNDFRIFVGASPTAAFGLHTLIAAPDLFNAHFLFAATDVIGQGYTPDTSMIDAIVKSLAKNPHRKGYLYVASAKREAEENPVRYTLSKKLQEALAPYSKTFKVRVEHIDNFGHYPMIIPGLLSAIDLVFPRKDWDIGKKFIELEQQGDNTLKRILEYYELLSRQVGFTVYPNLNLTSNAACIRSSAQRLQGQGRYKDADELFNYWIAQSPNSASAVAGLGVSKARQENTEEAVSLYRDALKITKPDNLRMRTWLESQIKTLSKQ</sequence>
<comment type="caution">
    <text evidence="3">The sequence shown here is derived from an EMBL/GenBank/DDBJ whole genome shotgun (WGS) entry which is preliminary data.</text>
</comment>
<evidence type="ECO:0000313" key="3">
    <source>
        <dbReference type="EMBL" id="MDK2596867.1"/>
    </source>
</evidence>
<reference evidence="3 4" key="1">
    <citation type="submission" date="2023-05" db="EMBL/GenBank/DDBJ databases">
        <title>Pseudoalteromonas ardens sp. nov., Pseudoalteromonas obscura sp. nov., and Pseudoalteromonas umbrosa sp. nov., isolated from the coral Montipora capitata.</title>
        <authorList>
            <person name="Thomas E.M."/>
            <person name="Smith E.M."/>
            <person name="Papke E."/>
            <person name="Shlafstein M.D."/>
            <person name="Oline D.K."/>
            <person name="Videau P."/>
            <person name="Saw J.H."/>
            <person name="Strangman W.K."/>
            <person name="Ushijima B."/>
        </authorList>
    </citation>
    <scope>NUCLEOTIDE SEQUENCE [LARGE SCALE GENOMIC DNA]</scope>
    <source>
        <strain evidence="3 4">P94</strain>
    </source>
</reference>
<keyword evidence="2" id="KW-0732">Signal</keyword>
<dbReference type="SUPFAM" id="SSF53474">
    <property type="entry name" value="alpha/beta-Hydrolases"/>
    <property type="match status" value="1"/>
</dbReference>
<dbReference type="PROSITE" id="PS50005">
    <property type="entry name" value="TPR"/>
    <property type="match status" value="1"/>
</dbReference>
<protein>
    <submittedName>
        <fullName evidence="3">Alpha/beta hydrolase-fold protein</fullName>
    </submittedName>
</protein>
<dbReference type="InterPro" id="IPR029058">
    <property type="entry name" value="AB_hydrolase_fold"/>
</dbReference>
<accession>A0ABT7EP86</accession>
<dbReference type="PANTHER" id="PTHR48098">
    <property type="entry name" value="ENTEROCHELIN ESTERASE-RELATED"/>
    <property type="match status" value="1"/>
</dbReference>
<keyword evidence="4" id="KW-1185">Reference proteome</keyword>
<dbReference type="Gene3D" id="1.25.40.10">
    <property type="entry name" value="Tetratricopeptide repeat domain"/>
    <property type="match status" value="1"/>
</dbReference>
<evidence type="ECO:0000256" key="2">
    <source>
        <dbReference type="SAM" id="SignalP"/>
    </source>
</evidence>
<dbReference type="Gene3D" id="3.40.50.1820">
    <property type="entry name" value="alpha/beta hydrolase"/>
    <property type="match status" value="1"/>
</dbReference>
<dbReference type="Pfam" id="PF00756">
    <property type="entry name" value="Esterase"/>
    <property type="match status" value="1"/>
</dbReference>
<feature type="repeat" description="TPR" evidence="1">
    <location>
        <begin position="368"/>
        <end position="401"/>
    </location>
</feature>
<evidence type="ECO:0000313" key="4">
    <source>
        <dbReference type="Proteomes" id="UP001231915"/>
    </source>
</evidence>
<keyword evidence="3" id="KW-0378">Hydrolase</keyword>
<feature type="chain" id="PRO_5047492282" evidence="2">
    <location>
        <begin position="19"/>
        <end position="419"/>
    </location>
</feature>
<gene>
    <name evidence="3" type="ORF">QNM18_17590</name>
</gene>
<proteinExistence type="predicted"/>
<dbReference type="InterPro" id="IPR019734">
    <property type="entry name" value="TPR_rpt"/>
</dbReference>
<dbReference type="PANTHER" id="PTHR48098:SF6">
    <property type="entry name" value="FERRI-BACILLIBACTIN ESTERASE BESA"/>
    <property type="match status" value="1"/>
</dbReference>
<keyword evidence="1" id="KW-0802">TPR repeat</keyword>
<dbReference type="InterPro" id="IPR000801">
    <property type="entry name" value="Esterase-like"/>
</dbReference>
<dbReference type="RefSeq" id="WP_284137987.1">
    <property type="nucleotide sequence ID" value="NZ_JASJUT010000008.1"/>
</dbReference>
<dbReference type="InterPro" id="IPR011990">
    <property type="entry name" value="TPR-like_helical_dom_sf"/>
</dbReference>
<dbReference type="Proteomes" id="UP001231915">
    <property type="component" value="Unassembled WGS sequence"/>
</dbReference>
<dbReference type="GO" id="GO:0016787">
    <property type="term" value="F:hydrolase activity"/>
    <property type="evidence" value="ECO:0007669"/>
    <property type="project" value="UniProtKB-KW"/>
</dbReference>
<evidence type="ECO:0000256" key="1">
    <source>
        <dbReference type="PROSITE-ProRule" id="PRU00339"/>
    </source>
</evidence>
<name>A0ABT7EP86_9GAMM</name>
<dbReference type="SUPFAM" id="SSF48452">
    <property type="entry name" value="TPR-like"/>
    <property type="match status" value="1"/>
</dbReference>
<dbReference type="EMBL" id="JASJUT010000008">
    <property type="protein sequence ID" value="MDK2596867.1"/>
    <property type="molecule type" value="Genomic_DNA"/>
</dbReference>
<dbReference type="InterPro" id="IPR050583">
    <property type="entry name" value="Mycobacterial_A85_antigen"/>
</dbReference>
<organism evidence="3 4">
    <name type="scientific">Pseudoalteromonas obscura</name>
    <dbReference type="NCBI Taxonomy" id="3048491"/>
    <lineage>
        <taxon>Bacteria</taxon>
        <taxon>Pseudomonadati</taxon>
        <taxon>Pseudomonadota</taxon>
        <taxon>Gammaproteobacteria</taxon>
        <taxon>Alteromonadales</taxon>
        <taxon>Pseudoalteromonadaceae</taxon>
        <taxon>Pseudoalteromonas</taxon>
    </lineage>
</organism>
<feature type="signal peptide" evidence="2">
    <location>
        <begin position="1"/>
        <end position="18"/>
    </location>
</feature>